<dbReference type="AlphaFoldDB" id="G3H744"/>
<gene>
    <name evidence="2" type="ORF">I79_006170</name>
</gene>
<proteinExistence type="predicted"/>
<name>G3H744_CRIGR</name>
<evidence type="ECO:0000256" key="1">
    <source>
        <dbReference type="SAM" id="MobiDB-lite"/>
    </source>
</evidence>
<accession>G3H744</accession>
<dbReference type="EMBL" id="JH000188">
    <property type="protein sequence ID" value="EGV98385.1"/>
    <property type="molecule type" value="Genomic_DNA"/>
</dbReference>
<dbReference type="Proteomes" id="UP000001075">
    <property type="component" value="Unassembled WGS sequence"/>
</dbReference>
<feature type="region of interest" description="Disordered" evidence="1">
    <location>
        <begin position="1"/>
        <end position="49"/>
    </location>
</feature>
<dbReference type="InParanoid" id="G3H744"/>
<evidence type="ECO:0000313" key="3">
    <source>
        <dbReference type="Proteomes" id="UP000001075"/>
    </source>
</evidence>
<organism evidence="2 3">
    <name type="scientific">Cricetulus griseus</name>
    <name type="common">Chinese hamster</name>
    <name type="synonym">Cricetulus barabensis griseus</name>
    <dbReference type="NCBI Taxonomy" id="10029"/>
    <lineage>
        <taxon>Eukaryota</taxon>
        <taxon>Metazoa</taxon>
        <taxon>Chordata</taxon>
        <taxon>Craniata</taxon>
        <taxon>Vertebrata</taxon>
        <taxon>Euteleostomi</taxon>
        <taxon>Mammalia</taxon>
        <taxon>Eutheria</taxon>
        <taxon>Euarchontoglires</taxon>
        <taxon>Glires</taxon>
        <taxon>Rodentia</taxon>
        <taxon>Myomorpha</taxon>
        <taxon>Muroidea</taxon>
        <taxon>Cricetidae</taxon>
        <taxon>Cricetinae</taxon>
        <taxon>Cricetulus</taxon>
    </lineage>
</organism>
<protein>
    <submittedName>
        <fullName evidence="2">Uncharacterized protein</fullName>
    </submittedName>
</protein>
<sequence>MIPVTSSGCTRNTTVLGAQETQQNSGDESQFRPHSNTILKSSSNQSEETLTLAHKLQQLTSTSEDT</sequence>
<reference evidence="3" key="1">
    <citation type="journal article" date="2011" name="Nat. Biotechnol.">
        <title>The genomic sequence of the Chinese hamster ovary (CHO)-K1 cell line.</title>
        <authorList>
            <person name="Xu X."/>
            <person name="Nagarajan H."/>
            <person name="Lewis N.E."/>
            <person name="Pan S."/>
            <person name="Cai Z."/>
            <person name="Liu X."/>
            <person name="Chen W."/>
            <person name="Xie M."/>
            <person name="Wang W."/>
            <person name="Hammond S."/>
            <person name="Andersen M.R."/>
            <person name="Neff N."/>
            <person name="Passarelli B."/>
            <person name="Koh W."/>
            <person name="Fan H.C."/>
            <person name="Wang J."/>
            <person name="Gui Y."/>
            <person name="Lee K.H."/>
            <person name="Betenbaugh M.J."/>
            <person name="Quake S.R."/>
            <person name="Famili I."/>
            <person name="Palsson B.O."/>
            <person name="Wang J."/>
        </authorList>
    </citation>
    <scope>NUCLEOTIDE SEQUENCE [LARGE SCALE GENOMIC DNA]</scope>
    <source>
        <strain evidence="3">CHO K1 cell line</strain>
    </source>
</reference>
<evidence type="ECO:0000313" key="2">
    <source>
        <dbReference type="EMBL" id="EGV98385.1"/>
    </source>
</evidence>